<dbReference type="Proteomes" id="UP000055048">
    <property type="component" value="Unassembled WGS sequence"/>
</dbReference>
<accession>A0A0V0TSV9</accession>
<protein>
    <submittedName>
        <fullName evidence="1">Uncharacterized protein</fullName>
    </submittedName>
</protein>
<gene>
    <name evidence="1" type="ORF">T05_7467</name>
</gene>
<keyword evidence="2" id="KW-1185">Reference proteome</keyword>
<organism evidence="1 2">
    <name type="scientific">Trichinella murrelli</name>
    <dbReference type="NCBI Taxonomy" id="144512"/>
    <lineage>
        <taxon>Eukaryota</taxon>
        <taxon>Metazoa</taxon>
        <taxon>Ecdysozoa</taxon>
        <taxon>Nematoda</taxon>
        <taxon>Enoplea</taxon>
        <taxon>Dorylaimia</taxon>
        <taxon>Trichinellida</taxon>
        <taxon>Trichinellidae</taxon>
        <taxon>Trichinella</taxon>
    </lineage>
</organism>
<proteinExistence type="predicted"/>
<evidence type="ECO:0000313" key="2">
    <source>
        <dbReference type="Proteomes" id="UP000055048"/>
    </source>
</evidence>
<reference evidence="1 2" key="1">
    <citation type="submission" date="2015-01" db="EMBL/GenBank/DDBJ databases">
        <title>Evolution of Trichinella species and genotypes.</title>
        <authorList>
            <person name="Korhonen P.K."/>
            <person name="Edoardo P."/>
            <person name="Giuseppe L.R."/>
            <person name="Gasser R.B."/>
        </authorList>
    </citation>
    <scope>NUCLEOTIDE SEQUENCE [LARGE SCALE GENOMIC DNA]</scope>
    <source>
        <strain evidence="1">ISS417</strain>
    </source>
</reference>
<sequence length="51" mass="5879">MNGGASKQIRLERMILDKATEEQYDVSDCYNTSLLSFSFALSMKNYMFDKS</sequence>
<evidence type="ECO:0000313" key="1">
    <source>
        <dbReference type="EMBL" id="KRX41655.1"/>
    </source>
</evidence>
<name>A0A0V0TSV9_9BILA</name>
<dbReference type="AlphaFoldDB" id="A0A0V0TSV9"/>
<dbReference type="EMBL" id="JYDJ01000165">
    <property type="protein sequence ID" value="KRX41655.1"/>
    <property type="molecule type" value="Genomic_DNA"/>
</dbReference>
<comment type="caution">
    <text evidence="1">The sequence shown here is derived from an EMBL/GenBank/DDBJ whole genome shotgun (WGS) entry which is preliminary data.</text>
</comment>